<keyword evidence="11 13" id="KW-0456">Lyase</keyword>
<dbReference type="CDD" id="cd07302">
    <property type="entry name" value="CHD"/>
    <property type="match status" value="1"/>
</dbReference>
<dbReference type="GO" id="GO:0005886">
    <property type="term" value="C:plasma membrane"/>
    <property type="evidence" value="ECO:0007669"/>
    <property type="project" value="TreeGrafter"/>
</dbReference>
<dbReference type="PANTHER" id="PTHR11920">
    <property type="entry name" value="GUANYLYL CYCLASE"/>
    <property type="match status" value="1"/>
</dbReference>
<dbReference type="Pfam" id="PF01094">
    <property type="entry name" value="ANF_receptor"/>
    <property type="match status" value="1"/>
</dbReference>
<keyword evidence="12 14" id="KW-0141">cGMP biosynthesis</keyword>
<evidence type="ECO:0000256" key="13">
    <source>
        <dbReference type="RuleBase" id="RU000405"/>
    </source>
</evidence>
<dbReference type="InterPro" id="IPR018297">
    <property type="entry name" value="A/G_cyclase_CS"/>
</dbReference>
<organism evidence="18 19">
    <name type="scientific">Pocillopora damicornis</name>
    <name type="common">Cauliflower coral</name>
    <name type="synonym">Millepora damicornis</name>
    <dbReference type="NCBI Taxonomy" id="46731"/>
    <lineage>
        <taxon>Eukaryota</taxon>
        <taxon>Metazoa</taxon>
        <taxon>Cnidaria</taxon>
        <taxon>Anthozoa</taxon>
        <taxon>Hexacorallia</taxon>
        <taxon>Scleractinia</taxon>
        <taxon>Astrocoeniina</taxon>
        <taxon>Pocilloporidae</taxon>
        <taxon>Pocillopora</taxon>
    </lineage>
</organism>
<dbReference type="SUPFAM" id="SSF56112">
    <property type="entry name" value="Protein kinase-like (PK-like)"/>
    <property type="match status" value="1"/>
</dbReference>
<evidence type="ECO:0000256" key="9">
    <source>
        <dbReference type="ARBA" id="ARBA00023170"/>
    </source>
</evidence>
<keyword evidence="4" id="KW-0732">Signal</keyword>
<gene>
    <name evidence="18" type="ORF">pdam_00020290</name>
</gene>
<evidence type="ECO:0000256" key="1">
    <source>
        <dbReference type="ARBA" id="ARBA00004479"/>
    </source>
</evidence>
<accession>A0A3M6UFI5</accession>
<dbReference type="PROSITE" id="PS00452">
    <property type="entry name" value="GUANYLATE_CYCLASE_1"/>
    <property type="match status" value="1"/>
</dbReference>
<feature type="domain" description="Protein kinase" evidence="16">
    <location>
        <begin position="488"/>
        <end position="759"/>
    </location>
</feature>
<dbReference type="PANTHER" id="PTHR11920:SF335">
    <property type="entry name" value="GUANYLATE CYCLASE"/>
    <property type="match status" value="1"/>
</dbReference>
<dbReference type="FunFam" id="3.30.70.1230:FF:000030">
    <property type="entry name" value="Si:ch211-215j19.12"/>
    <property type="match status" value="1"/>
</dbReference>
<proteinExistence type="inferred from homology"/>
<dbReference type="Gene3D" id="3.30.70.1230">
    <property type="entry name" value="Nucleotide cyclase"/>
    <property type="match status" value="1"/>
</dbReference>
<dbReference type="InterPro" id="IPR001245">
    <property type="entry name" value="Ser-Thr/Tyr_kinase_cat_dom"/>
</dbReference>
<evidence type="ECO:0000256" key="12">
    <source>
        <dbReference type="ARBA" id="ARBA00023293"/>
    </source>
</evidence>
<keyword evidence="3 15" id="KW-0812">Transmembrane</keyword>
<evidence type="ECO:0000259" key="16">
    <source>
        <dbReference type="PROSITE" id="PS50011"/>
    </source>
</evidence>
<dbReference type="GO" id="GO:0001653">
    <property type="term" value="F:peptide receptor activity"/>
    <property type="evidence" value="ECO:0007669"/>
    <property type="project" value="TreeGrafter"/>
</dbReference>
<dbReference type="GO" id="GO:0007168">
    <property type="term" value="P:receptor guanylyl cyclase signaling pathway"/>
    <property type="evidence" value="ECO:0007669"/>
    <property type="project" value="TreeGrafter"/>
</dbReference>
<dbReference type="InterPro" id="IPR050401">
    <property type="entry name" value="Cyclic_nucleotide_synthase"/>
</dbReference>
<dbReference type="GO" id="GO:0004383">
    <property type="term" value="F:guanylate cyclase activity"/>
    <property type="evidence" value="ECO:0007669"/>
    <property type="project" value="UniProtKB-EC"/>
</dbReference>
<dbReference type="Pfam" id="PF00211">
    <property type="entry name" value="Guanylate_cyc"/>
    <property type="match status" value="1"/>
</dbReference>
<dbReference type="InterPro" id="IPR028082">
    <property type="entry name" value="Peripla_BP_I"/>
</dbReference>
<evidence type="ECO:0000256" key="3">
    <source>
        <dbReference type="ARBA" id="ARBA00022692"/>
    </source>
</evidence>
<evidence type="ECO:0000313" key="18">
    <source>
        <dbReference type="EMBL" id="RMX52450.1"/>
    </source>
</evidence>
<evidence type="ECO:0000256" key="11">
    <source>
        <dbReference type="ARBA" id="ARBA00023239"/>
    </source>
</evidence>
<feature type="transmembrane region" description="Helical" evidence="15">
    <location>
        <begin position="419"/>
        <end position="442"/>
    </location>
</feature>
<comment type="subcellular location">
    <subcellularLocation>
        <location evidence="1">Membrane</location>
        <topology evidence="1">Single-pass type I membrane protein</topology>
    </subcellularLocation>
</comment>
<evidence type="ECO:0000256" key="10">
    <source>
        <dbReference type="ARBA" id="ARBA00023180"/>
    </source>
</evidence>
<dbReference type="InterPro" id="IPR001170">
    <property type="entry name" value="ANPR/GUC"/>
</dbReference>
<dbReference type="InterPro" id="IPR029787">
    <property type="entry name" value="Nucleotide_cyclase"/>
</dbReference>
<dbReference type="InterPro" id="IPR011009">
    <property type="entry name" value="Kinase-like_dom_sf"/>
</dbReference>
<dbReference type="Pfam" id="PF07701">
    <property type="entry name" value="HNOBA"/>
    <property type="match status" value="1"/>
</dbReference>
<dbReference type="GO" id="GO:0005524">
    <property type="term" value="F:ATP binding"/>
    <property type="evidence" value="ECO:0007669"/>
    <property type="project" value="InterPro"/>
</dbReference>
<protein>
    <recommendedName>
        <fullName evidence="2 14">Guanylate cyclase</fullName>
        <ecNumber evidence="2 14">4.6.1.2</ecNumber>
    </recommendedName>
</protein>
<comment type="catalytic activity">
    <reaction evidence="14">
        <text>GTP = 3',5'-cyclic GMP + diphosphate</text>
        <dbReference type="Rhea" id="RHEA:13665"/>
        <dbReference type="ChEBI" id="CHEBI:33019"/>
        <dbReference type="ChEBI" id="CHEBI:37565"/>
        <dbReference type="ChEBI" id="CHEBI:57746"/>
        <dbReference type="EC" id="4.6.1.2"/>
    </reaction>
</comment>
<dbReference type="InterPro" id="IPR011645">
    <property type="entry name" value="HNOB_dom_associated"/>
</dbReference>
<dbReference type="CDD" id="cd06352">
    <property type="entry name" value="PBP1_NPR_GC-like"/>
    <property type="match status" value="1"/>
</dbReference>
<feature type="domain" description="Guanylate cyclase" evidence="17">
    <location>
        <begin position="831"/>
        <end position="961"/>
    </location>
</feature>
<dbReference type="STRING" id="46731.A0A3M6UFI5"/>
<evidence type="ECO:0000256" key="2">
    <source>
        <dbReference type="ARBA" id="ARBA00012202"/>
    </source>
</evidence>
<keyword evidence="10" id="KW-0325">Glycoprotein</keyword>
<dbReference type="SUPFAM" id="SSF55073">
    <property type="entry name" value="Nucleotide cyclase"/>
    <property type="match status" value="1"/>
</dbReference>
<evidence type="ECO:0000256" key="5">
    <source>
        <dbReference type="ARBA" id="ARBA00022741"/>
    </source>
</evidence>
<keyword evidence="19" id="KW-1185">Reference proteome</keyword>
<dbReference type="Proteomes" id="UP000275408">
    <property type="component" value="Unassembled WGS sequence"/>
</dbReference>
<dbReference type="Gene3D" id="6.10.250.780">
    <property type="match status" value="1"/>
</dbReference>
<keyword evidence="7" id="KW-0342">GTP-binding</keyword>
<dbReference type="InterPro" id="IPR001054">
    <property type="entry name" value="A/G_cyclase"/>
</dbReference>
<dbReference type="PROSITE" id="PS50125">
    <property type="entry name" value="GUANYLATE_CYCLASE_2"/>
    <property type="match status" value="1"/>
</dbReference>
<dbReference type="GO" id="GO:0035556">
    <property type="term" value="P:intracellular signal transduction"/>
    <property type="evidence" value="ECO:0007669"/>
    <property type="project" value="InterPro"/>
</dbReference>
<evidence type="ECO:0000256" key="4">
    <source>
        <dbReference type="ARBA" id="ARBA00022729"/>
    </source>
</evidence>
<evidence type="ECO:0000256" key="8">
    <source>
        <dbReference type="ARBA" id="ARBA00023136"/>
    </source>
</evidence>
<dbReference type="GO" id="GO:0005525">
    <property type="term" value="F:GTP binding"/>
    <property type="evidence" value="ECO:0007669"/>
    <property type="project" value="UniProtKB-KW"/>
</dbReference>
<keyword evidence="8 15" id="KW-0472">Membrane</keyword>
<dbReference type="PRINTS" id="PR00255">
    <property type="entry name" value="NATPEPTIDER"/>
</dbReference>
<comment type="similarity">
    <text evidence="13">Belongs to the adenylyl cyclase class-4/guanylyl cyclase family.</text>
</comment>
<evidence type="ECO:0000256" key="14">
    <source>
        <dbReference type="RuleBase" id="RU003431"/>
    </source>
</evidence>
<reference evidence="18 19" key="1">
    <citation type="journal article" date="2018" name="Sci. Rep.">
        <title>Comparative analysis of the Pocillopora damicornis genome highlights role of immune system in coral evolution.</title>
        <authorList>
            <person name="Cunning R."/>
            <person name="Bay R.A."/>
            <person name="Gillette P."/>
            <person name="Baker A.C."/>
            <person name="Traylor-Knowles N."/>
        </authorList>
    </citation>
    <scope>NUCLEOTIDE SEQUENCE [LARGE SCALE GENOMIC DNA]</scope>
    <source>
        <strain evidence="18">RSMAS</strain>
        <tissue evidence="18">Whole animal</tissue>
    </source>
</reference>
<dbReference type="Gene3D" id="3.40.50.2300">
    <property type="match status" value="2"/>
</dbReference>
<dbReference type="InterPro" id="IPR000719">
    <property type="entry name" value="Prot_kinase_dom"/>
</dbReference>
<name>A0A3M6UFI5_POCDA</name>
<dbReference type="SMART" id="SM00044">
    <property type="entry name" value="CYCc"/>
    <property type="match status" value="1"/>
</dbReference>
<evidence type="ECO:0000256" key="7">
    <source>
        <dbReference type="ARBA" id="ARBA00023134"/>
    </source>
</evidence>
<dbReference type="InterPro" id="IPR001828">
    <property type="entry name" value="ANF_lig-bd_rcpt"/>
</dbReference>
<evidence type="ECO:0000256" key="15">
    <source>
        <dbReference type="SAM" id="Phobius"/>
    </source>
</evidence>
<dbReference type="Pfam" id="PF07714">
    <property type="entry name" value="PK_Tyr_Ser-Thr"/>
    <property type="match status" value="1"/>
</dbReference>
<dbReference type="GO" id="GO:0004016">
    <property type="term" value="F:adenylate cyclase activity"/>
    <property type="evidence" value="ECO:0007669"/>
    <property type="project" value="TreeGrafter"/>
</dbReference>
<evidence type="ECO:0000259" key="17">
    <source>
        <dbReference type="PROSITE" id="PS50125"/>
    </source>
</evidence>
<keyword evidence="6 15" id="KW-1133">Transmembrane helix</keyword>
<evidence type="ECO:0000313" key="19">
    <source>
        <dbReference type="Proteomes" id="UP000275408"/>
    </source>
</evidence>
<dbReference type="EC" id="4.6.1.2" evidence="2 14"/>
<dbReference type="AlphaFoldDB" id="A0A3M6UFI5"/>
<dbReference type="OrthoDB" id="60033at2759"/>
<comment type="caution">
    <text evidence="18">The sequence shown here is derived from an EMBL/GenBank/DDBJ whole genome shotgun (WGS) entry which is preliminary data.</text>
</comment>
<keyword evidence="5" id="KW-0547">Nucleotide-binding</keyword>
<dbReference type="GO" id="GO:0004672">
    <property type="term" value="F:protein kinase activity"/>
    <property type="evidence" value="ECO:0007669"/>
    <property type="project" value="InterPro"/>
</dbReference>
<dbReference type="Gene3D" id="1.10.510.10">
    <property type="entry name" value="Transferase(Phosphotransferase) domain 1"/>
    <property type="match status" value="1"/>
</dbReference>
<keyword evidence="9" id="KW-0675">Receptor</keyword>
<dbReference type="EMBL" id="RCHS01001633">
    <property type="protein sequence ID" value="RMX52450.1"/>
    <property type="molecule type" value="Genomic_DNA"/>
</dbReference>
<evidence type="ECO:0000256" key="6">
    <source>
        <dbReference type="ARBA" id="ARBA00022989"/>
    </source>
</evidence>
<dbReference type="SUPFAM" id="SSF53822">
    <property type="entry name" value="Periplasmic binding protein-like I"/>
    <property type="match status" value="1"/>
</dbReference>
<sequence length="1020" mass="114745">MTGRWPIGTRTAAAVPMAISAIMNDSSLLPGYNISFRIEDSSCEPEQGLRAIVGFQSVDVFIGPACSVVAEPAALLAKIWKKPIITYAASSNKFIDKNVYSTLATITAYARRSERYTPGFVLQILKAFKWTILAILSSSEVEWKTMAGKIRSVVESDSIKVSLFETYDNKSPEFETVLTKGKDVTRVFLILCYINEVVSIMETAERLGMTNGEYAFITLDLNTDVFYKNGKWTGNEGWGSKFPNILNGIIDLSVYRPEISMEFKKKYRDMENKLEASIKAKLYNETSWYASFVHDSVHLYCLAVNDTISRGYEITNTSEVLMNMFNRRFQGESGHIFMENGTRIPEFVVGNFRNGSYKFVGDKTDLLQNGTGSVYHEIRLLHQPDIRWPGGSSTVPVSNPVCGFTGKDCHQEEEDADHLSIVLGVLGGFLLLTSILVVLIYAKRRTDEREDVCKKWIINYKDITPSDDHDDNYMMHCSFNQLNCQGSTTSILPASSSALGLVNGCLYQQRKISKGIFRGKVVLIKLAREGTSHLTESMKAEIRQACEIRHVNLNPYVGLCAEFPDVYIVSEYCAKGSLQDILRNDDFKLDWTFRMSFALDIARGMEELHKTSIGCHSNLKSTNVLVDSYWICKVADYGLQSFQENRLHTEETLRAQTALFWTAPERLRTNTSNTSPGDVYSYGIILQEIALREKPFSTSLLSPKEILYYVRKGITPHCRPQVPPDSAPASYMDLMKMCWDERPERRPTFCGVLKILKRINNGKTTSVVDNMLSMMEKYTNNLEAIVNERTKQLQSEKTKTDELLHKMLPRSIADHLKAGIEVKAEHYDSVTVFYSDIVEFSNITSHSSPIQVITLLNDLHSLYDTVMTRYDVYKVETSSDSCMVVSGLPERNGNKHAGEIASMALRLVAYLKTFKISHMQGTTLQFRIGIHTGPCVAGVVGLKKPRFDIFGESVDITRQMEETGTAQRIHVSSMCKSVLDELGGFSVEERGLINIKGLGETMTYYLTGKVVEVARTPSLQ</sequence>
<dbReference type="PROSITE" id="PS50011">
    <property type="entry name" value="PROTEIN_KINASE_DOM"/>
    <property type="match status" value="1"/>
</dbReference>